<dbReference type="Proteomes" id="UP000245946">
    <property type="component" value="Unassembled WGS sequence"/>
</dbReference>
<feature type="compositionally biased region" description="Polar residues" evidence="1">
    <location>
        <begin position="117"/>
        <end position="137"/>
    </location>
</feature>
<dbReference type="EMBL" id="KZ819304">
    <property type="protein sequence ID" value="PWN95410.1"/>
    <property type="molecule type" value="Genomic_DNA"/>
</dbReference>
<gene>
    <name evidence="2" type="ORF">FA09DRAFT_138940</name>
</gene>
<feature type="compositionally biased region" description="Low complexity" evidence="1">
    <location>
        <begin position="42"/>
        <end position="52"/>
    </location>
</feature>
<organism evidence="2 3">
    <name type="scientific">Tilletiopsis washingtonensis</name>
    <dbReference type="NCBI Taxonomy" id="58919"/>
    <lineage>
        <taxon>Eukaryota</taxon>
        <taxon>Fungi</taxon>
        <taxon>Dikarya</taxon>
        <taxon>Basidiomycota</taxon>
        <taxon>Ustilaginomycotina</taxon>
        <taxon>Exobasidiomycetes</taxon>
        <taxon>Entylomatales</taxon>
        <taxon>Entylomatales incertae sedis</taxon>
        <taxon>Tilletiopsis</taxon>
    </lineage>
</organism>
<evidence type="ECO:0000313" key="2">
    <source>
        <dbReference type="EMBL" id="PWN95410.1"/>
    </source>
</evidence>
<feature type="region of interest" description="Disordered" evidence="1">
    <location>
        <begin position="450"/>
        <end position="527"/>
    </location>
</feature>
<dbReference type="GeneID" id="37266667"/>
<feature type="region of interest" description="Disordered" evidence="1">
    <location>
        <begin position="190"/>
        <end position="221"/>
    </location>
</feature>
<keyword evidence="3" id="KW-1185">Reference proteome</keyword>
<accession>A0A316Z0X3</accession>
<evidence type="ECO:0000256" key="1">
    <source>
        <dbReference type="SAM" id="MobiDB-lite"/>
    </source>
</evidence>
<sequence length="527" mass="54641">MFTRTLLPMPLDTAKAAALQPAPALPLQFIDDDASSSDSDDTSASSDTGSDGETATADLGAWAVSSDSAGEESEGSDDTDAEIHVAVVAETTPRATSAAAAASSLAQMLKLEGCSPSSVELNKSSFSPSANDGTSSPLPAVAQSAGAPSRSRSSTGVLQLAYLDLCDALLTPVLPRRSSSLEESVSTIEIEQVWDGDDEGSASPPPLSPNERSAGRRAASARMLRTLRSASISTPEAPELSRPARAFPRPLGLAAHRVASSAGQPARRLPSLSQIAGRAAIVRPAPMPLGTPRPCSRTPLPASARVVSCPDGRAVPLWVSAGRPGGEGSVAVYITPPTPRAAGWSPLPPPHVFPAPTPSLLTSPRPDLAPGRTRMQREQAAAAEEARRLWALWAEAALQATPSTQLQVQSAQAHLATSQDLRAAQRCVGESTALPRPARRATMMAAVPRANGSSGLGLSEADSATSWRRAPSTAPISAQADGRRFSAAPPATRVRFEEQKKPALLSASPPRSKEGEAMLRQLAARHN</sequence>
<feature type="region of interest" description="Disordered" evidence="1">
    <location>
        <begin position="27"/>
        <end position="100"/>
    </location>
</feature>
<protein>
    <submittedName>
        <fullName evidence="2">Uncharacterized protein</fullName>
    </submittedName>
</protein>
<dbReference type="RefSeq" id="XP_025595689.1">
    <property type="nucleotide sequence ID" value="XM_025739121.1"/>
</dbReference>
<evidence type="ECO:0000313" key="3">
    <source>
        <dbReference type="Proteomes" id="UP000245946"/>
    </source>
</evidence>
<proteinExistence type="predicted"/>
<feature type="compositionally biased region" description="Low complexity" evidence="1">
    <location>
        <begin position="89"/>
        <end position="100"/>
    </location>
</feature>
<feature type="compositionally biased region" description="Acidic residues" evidence="1">
    <location>
        <begin position="69"/>
        <end position="80"/>
    </location>
</feature>
<feature type="compositionally biased region" description="Acidic residues" evidence="1">
    <location>
        <begin position="30"/>
        <end position="41"/>
    </location>
</feature>
<name>A0A316Z0X3_9BASI</name>
<dbReference type="AlphaFoldDB" id="A0A316Z0X3"/>
<feature type="region of interest" description="Disordered" evidence="1">
    <location>
        <begin position="117"/>
        <end position="152"/>
    </location>
</feature>
<reference evidence="2 3" key="1">
    <citation type="journal article" date="2018" name="Mol. Biol. Evol.">
        <title>Broad Genomic Sampling Reveals a Smut Pathogenic Ancestry of the Fungal Clade Ustilaginomycotina.</title>
        <authorList>
            <person name="Kijpornyongpan T."/>
            <person name="Mondo S.J."/>
            <person name="Barry K."/>
            <person name="Sandor L."/>
            <person name="Lee J."/>
            <person name="Lipzen A."/>
            <person name="Pangilinan J."/>
            <person name="LaButti K."/>
            <person name="Hainaut M."/>
            <person name="Henrissat B."/>
            <person name="Grigoriev I.V."/>
            <person name="Spatafora J.W."/>
            <person name="Aime M.C."/>
        </authorList>
    </citation>
    <scope>NUCLEOTIDE SEQUENCE [LARGE SCALE GENOMIC DNA]</scope>
    <source>
        <strain evidence="2 3">MCA 4186</strain>
    </source>
</reference>